<evidence type="ECO:0000313" key="2">
    <source>
        <dbReference type="EMBL" id="EJW79977.1"/>
    </source>
</evidence>
<evidence type="ECO:0000256" key="1">
    <source>
        <dbReference type="SAM" id="SignalP"/>
    </source>
</evidence>
<protein>
    <submittedName>
        <fullName evidence="2">Uncharacterized protein</fullName>
    </submittedName>
</protein>
<comment type="caution">
    <text evidence="2">The sequence shown here is derived from an EMBL/GenBank/DDBJ whole genome shotgun (WGS) entry which is preliminary data.</text>
</comment>
<feature type="chain" id="PRO_5003822214" evidence="1">
    <location>
        <begin position="18"/>
        <end position="50"/>
    </location>
</feature>
<dbReference type="AlphaFoldDB" id="J9ES93"/>
<organism evidence="2 3">
    <name type="scientific">Wuchereria bancrofti</name>
    <dbReference type="NCBI Taxonomy" id="6293"/>
    <lineage>
        <taxon>Eukaryota</taxon>
        <taxon>Metazoa</taxon>
        <taxon>Ecdysozoa</taxon>
        <taxon>Nematoda</taxon>
        <taxon>Chromadorea</taxon>
        <taxon>Rhabditida</taxon>
        <taxon>Spirurina</taxon>
        <taxon>Spiruromorpha</taxon>
        <taxon>Filarioidea</taxon>
        <taxon>Onchocercidae</taxon>
        <taxon>Wuchereria</taxon>
    </lineage>
</organism>
<name>J9ES93_WUCBA</name>
<accession>J9ES93</accession>
<sequence>RMLLIQLVNSLSTSVIASWTSIDDSLVDIDLLCNAFQKRISIWKINSGQT</sequence>
<reference evidence="3" key="1">
    <citation type="submission" date="2012-08" db="EMBL/GenBank/DDBJ databases">
        <title>The Genome Sequence of Wuchereria bancrofti.</title>
        <authorList>
            <person name="Nutman T.B."/>
            <person name="Fink D.L."/>
            <person name="Russ C."/>
            <person name="Young S."/>
            <person name="Zeng Q."/>
            <person name="Koehrsen M."/>
            <person name="Alvarado L."/>
            <person name="Berlin A."/>
            <person name="Chapman S.B."/>
            <person name="Chen Z."/>
            <person name="Freedman E."/>
            <person name="Gellesch M."/>
            <person name="Goldberg J."/>
            <person name="Griggs A."/>
            <person name="Gujja S."/>
            <person name="Heilman E.R."/>
            <person name="Heiman D."/>
            <person name="Hepburn T."/>
            <person name="Howarth C."/>
            <person name="Jen D."/>
            <person name="Larson L."/>
            <person name="Lewis B."/>
            <person name="Mehta T."/>
            <person name="Park D."/>
            <person name="Pearson M."/>
            <person name="Roberts A."/>
            <person name="Saif S."/>
            <person name="Shea T."/>
            <person name="Shenoy N."/>
            <person name="Sisk P."/>
            <person name="Stolte C."/>
            <person name="Sykes S."/>
            <person name="Walk T."/>
            <person name="White J."/>
            <person name="Yandava C."/>
            <person name="Haas B."/>
            <person name="Henn M.R."/>
            <person name="Nusbaum C."/>
            <person name="Birren B."/>
        </authorList>
    </citation>
    <scope>NUCLEOTIDE SEQUENCE [LARGE SCALE GENOMIC DNA]</scope>
    <source>
        <strain evidence="3">NA</strain>
    </source>
</reference>
<feature type="signal peptide" evidence="1">
    <location>
        <begin position="1"/>
        <end position="17"/>
    </location>
</feature>
<keyword evidence="1" id="KW-0732">Signal</keyword>
<dbReference type="Proteomes" id="UP000004810">
    <property type="component" value="Unassembled WGS sequence"/>
</dbReference>
<feature type="non-terminal residue" evidence="2">
    <location>
        <position position="1"/>
    </location>
</feature>
<dbReference type="EMBL" id="ADBV01004937">
    <property type="protein sequence ID" value="EJW79977.1"/>
    <property type="molecule type" value="Genomic_DNA"/>
</dbReference>
<proteinExistence type="predicted"/>
<evidence type="ECO:0000313" key="3">
    <source>
        <dbReference type="Proteomes" id="UP000004810"/>
    </source>
</evidence>
<gene>
    <name evidence="2" type="ORF">WUBG_09113</name>
</gene>